<gene>
    <name evidence="2" type="ORF">SPDO_02750</name>
</gene>
<keyword evidence="1" id="KW-0732">Signal</keyword>
<dbReference type="SUPFAM" id="SSF53649">
    <property type="entry name" value="Alkaline phosphatase-like"/>
    <property type="match status" value="1"/>
</dbReference>
<accession>A0A245ZUI0</accession>
<dbReference type="RefSeq" id="WP_088365666.1">
    <property type="nucleotide sequence ID" value="NZ_NBBI01000001.1"/>
</dbReference>
<dbReference type="Gene3D" id="3.40.720.10">
    <property type="entry name" value="Alkaline Phosphatase, subunit A"/>
    <property type="match status" value="1"/>
</dbReference>
<comment type="caution">
    <text evidence="2">The sequence shown here is derived from an EMBL/GenBank/DDBJ whole genome shotgun (WGS) entry which is preliminary data.</text>
</comment>
<dbReference type="GO" id="GO:0016787">
    <property type="term" value="F:hydrolase activity"/>
    <property type="evidence" value="ECO:0007669"/>
    <property type="project" value="UniProtKB-ARBA"/>
</dbReference>
<organism evidence="2 3">
    <name type="scientific">Sphingomonas dokdonensis</name>
    <dbReference type="NCBI Taxonomy" id="344880"/>
    <lineage>
        <taxon>Bacteria</taxon>
        <taxon>Pseudomonadati</taxon>
        <taxon>Pseudomonadota</taxon>
        <taxon>Alphaproteobacteria</taxon>
        <taxon>Sphingomonadales</taxon>
        <taxon>Sphingomonadaceae</taxon>
        <taxon>Sphingomonas</taxon>
    </lineage>
</organism>
<dbReference type="PANTHER" id="PTHR10151">
    <property type="entry name" value="ECTONUCLEOTIDE PYROPHOSPHATASE/PHOSPHODIESTERASE"/>
    <property type="match status" value="1"/>
</dbReference>
<evidence type="ECO:0000313" key="3">
    <source>
        <dbReference type="Proteomes" id="UP000197290"/>
    </source>
</evidence>
<feature type="signal peptide" evidence="1">
    <location>
        <begin position="1"/>
        <end position="23"/>
    </location>
</feature>
<dbReference type="Proteomes" id="UP000197290">
    <property type="component" value="Unassembled WGS sequence"/>
</dbReference>
<dbReference type="Gene3D" id="3.30.1360.180">
    <property type="match status" value="1"/>
</dbReference>
<feature type="chain" id="PRO_5012647921" evidence="1">
    <location>
        <begin position="24"/>
        <end position="438"/>
    </location>
</feature>
<dbReference type="PROSITE" id="PS51257">
    <property type="entry name" value="PROKAR_LIPOPROTEIN"/>
    <property type="match status" value="1"/>
</dbReference>
<proteinExistence type="predicted"/>
<evidence type="ECO:0000313" key="2">
    <source>
        <dbReference type="EMBL" id="OWK33398.1"/>
    </source>
</evidence>
<dbReference type="Pfam" id="PF01663">
    <property type="entry name" value="Phosphodiest"/>
    <property type="match status" value="1"/>
</dbReference>
<protein>
    <submittedName>
        <fullName evidence="2">Type I phosphodiesterase / nucleotide pyrophosphatase</fullName>
    </submittedName>
</protein>
<keyword evidence="3" id="KW-1185">Reference proteome</keyword>
<name>A0A245ZUI0_9SPHN</name>
<dbReference type="InterPro" id="IPR002591">
    <property type="entry name" value="Phosphodiest/P_Trfase"/>
</dbReference>
<dbReference type="InterPro" id="IPR017850">
    <property type="entry name" value="Alkaline_phosphatase_core_sf"/>
</dbReference>
<reference evidence="2 3" key="1">
    <citation type="submission" date="2017-03" db="EMBL/GenBank/DDBJ databases">
        <title>Genome sequence of Sphingomonas dokdonensis DSM 21029.</title>
        <authorList>
            <person name="Poehlein A."/>
            <person name="Wuebbeler J.H."/>
            <person name="Steinbuechel A."/>
            <person name="Daniel R."/>
        </authorList>
    </citation>
    <scope>NUCLEOTIDE SEQUENCE [LARGE SCALE GENOMIC DNA]</scope>
    <source>
        <strain evidence="2 3">DSM 21029</strain>
    </source>
</reference>
<dbReference type="AlphaFoldDB" id="A0A245ZUI0"/>
<dbReference type="PANTHER" id="PTHR10151:SF120">
    <property type="entry name" value="BIS(5'-ADENOSYL)-TRIPHOSPHATASE"/>
    <property type="match status" value="1"/>
</dbReference>
<sequence>MFGRLIPALAAASCAALSLAACAAYPATPPALPPATAPAPYAAASAQTEARAPVTILVSIDGFRWDYLTRGITPNLSRLAAGGVSGPMRPSFPSKTFPNHWTLVTGLRPDRHGITANSMEDPARPGETFTMATEDPFWWNAAEPIWVSAERAGIRTASMYWPGSTVAWGGTRAAEWPNTITGGTRPSDWQAFSQQMPGENRVRQVIDWLRRPTAIRPRFVTTYFDVVDTEGHRAGPDSPEVQAAIAEVDRQIGELVAGLADLRQPANLVIVADHGMAATSSERVVPLDRIVSASDARIVESGPYATFEPLPGREGAVAAALLKPHPHMECWRKENIPVRFHYGTNPRIPAFLCLAEDGWELLKTAPTQSYARGTHGFDPLGPSMRALFIANGPAFAHGRQLPVFDNVAVTPLLRTLLGLPGDPRLDGTDAVFRPVLRR</sequence>
<evidence type="ECO:0000256" key="1">
    <source>
        <dbReference type="SAM" id="SignalP"/>
    </source>
</evidence>
<dbReference type="CDD" id="cd16018">
    <property type="entry name" value="Enpp"/>
    <property type="match status" value="1"/>
</dbReference>
<dbReference type="EMBL" id="NBBI01000001">
    <property type="protein sequence ID" value="OWK33398.1"/>
    <property type="molecule type" value="Genomic_DNA"/>
</dbReference>
<dbReference type="OrthoDB" id="9771966at2"/>